<feature type="transmembrane region" description="Helical" evidence="8">
    <location>
        <begin position="166"/>
        <end position="185"/>
    </location>
</feature>
<dbReference type="InterPro" id="IPR027417">
    <property type="entry name" value="P-loop_NTPase"/>
</dbReference>
<dbReference type="PANTHER" id="PTHR43394:SF1">
    <property type="entry name" value="ATP-BINDING CASSETTE SUB-FAMILY B MEMBER 10, MITOCHONDRIAL"/>
    <property type="match status" value="1"/>
</dbReference>
<feature type="domain" description="ABC transmembrane type-1" evidence="10">
    <location>
        <begin position="44"/>
        <end position="333"/>
    </location>
</feature>
<feature type="transmembrane region" description="Helical" evidence="8">
    <location>
        <begin position="301"/>
        <end position="318"/>
    </location>
</feature>
<evidence type="ECO:0000256" key="7">
    <source>
        <dbReference type="ARBA" id="ARBA00023136"/>
    </source>
</evidence>
<keyword evidence="12" id="KW-1185">Reference proteome</keyword>
<dbReference type="SMART" id="SM00382">
    <property type="entry name" value="AAA"/>
    <property type="match status" value="1"/>
</dbReference>
<feature type="transmembrane region" description="Helical" evidence="8">
    <location>
        <begin position="191"/>
        <end position="208"/>
    </location>
</feature>
<dbReference type="AlphaFoldDB" id="A0A420WEF5"/>
<dbReference type="Gene3D" id="3.40.50.300">
    <property type="entry name" value="P-loop containing nucleotide triphosphate hydrolases"/>
    <property type="match status" value="1"/>
</dbReference>
<dbReference type="GO" id="GO:0016887">
    <property type="term" value="F:ATP hydrolysis activity"/>
    <property type="evidence" value="ECO:0007669"/>
    <property type="project" value="InterPro"/>
</dbReference>
<dbReference type="Pfam" id="PF00664">
    <property type="entry name" value="ABC_membrane"/>
    <property type="match status" value="1"/>
</dbReference>
<dbReference type="EMBL" id="RBII01000002">
    <property type="protein sequence ID" value="RKQ69290.1"/>
    <property type="molecule type" value="Genomic_DNA"/>
</dbReference>
<dbReference type="GO" id="GO:0015421">
    <property type="term" value="F:ABC-type oligopeptide transporter activity"/>
    <property type="evidence" value="ECO:0007669"/>
    <property type="project" value="TreeGrafter"/>
</dbReference>
<evidence type="ECO:0000256" key="4">
    <source>
        <dbReference type="ARBA" id="ARBA00022741"/>
    </source>
</evidence>
<dbReference type="FunFam" id="3.40.50.300:FF:000287">
    <property type="entry name" value="Multidrug ABC transporter ATP-binding protein"/>
    <property type="match status" value="1"/>
</dbReference>
<reference evidence="11 12" key="1">
    <citation type="submission" date="2018-10" db="EMBL/GenBank/DDBJ databases">
        <title>Genomic Encyclopedia of Type Strains, Phase IV (KMG-IV): sequencing the most valuable type-strain genomes for metagenomic binning, comparative biology and taxonomic classification.</title>
        <authorList>
            <person name="Goeker M."/>
        </authorList>
    </citation>
    <scope>NUCLEOTIDE SEQUENCE [LARGE SCALE GENOMIC DNA]</scope>
    <source>
        <strain evidence="11 12">DSM 22008</strain>
    </source>
</reference>
<keyword evidence="6 8" id="KW-1133">Transmembrane helix</keyword>
<protein>
    <submittedName>
        <fullName evidence="11">Subfamily B ATP-binding cassette protein MsbA</fullName>
    </submittedName>
</protein>
<comment type="caution">
    <text evidence="11">The sequence shown here is derived from an EMBL/GenBank/DDBJ whole genome shotgun (WGS) entry which is preliminary data.</text>
</comment>
<sequence>MGTALLAKPKNFMPPKPLKNTQSDRYYLGRLWRDYIWPQRGKLFAAIFFMALLAAATAAYTEVIKRVVDEAQDLETSGKALTSAMEYAKIIIPFLIGVPIISGIANYAQRILTNSIALHAIGNMQKAMFQSAHNADYAAFSRQPTGNLISKFTNDVTIISNAIIRVLGNLFRDVLVVILLIGAMLYHNWQLSLVMAVFLIAFLPIIHISRKMRGNAQDVQQHNGLITSQLKESFTGARLIKTYNLEASEAKRLHQSFDKRIDLFLKLITQQARVDPILEVIGGLAIAGIVIFGAYLVNAGAGTGGSIAAVLVALLLLSPKLRALGTLNNVLQEGLSASARIFEVIDTQPTITDAAGAVSLGAVKGSLSFKNVSFSYEDGTQALSDISFSVQAGETIALVGASGGGKSTVVNLIPRLYDVDAGEITLDGLNIQKVTLQSLRQNIALVSQNVTLFDDSVMNNIGLGNIDASEEAIIKAAKQADAHDFIMALPQGYNTRLGEDGLSLSGGQRQRLSIARAILRGAPLLLLDEATSALDAKSESKVQAALELLMKDRTSVVIAHRLSTVRNADRIYVLDAGRIIESGKHETLKKKKGGAYARLLSLQMHS</sequence>
<dbReference type="InParanoid" id="A0A420WEF5"/>
<dbReference type="InterPro" id="IPR036640">
    <property type="entry name" value="ABC1_TM_sf"/>
</dbReference>
<evidence type="ECO:0000256" key="8">
    <source>
        <dbReference type="SAM" id="Phobius"/>
    </source>
</evidence>
<evidence type="ECO:0000313" key="11">
    <source>
        <dbReference type="EMBL" id="RKQ69290.1"/>
    </source>
</evidence>
<dbReference type="GO" id="GO:0005886">
    <property type="term" value="C:plasma membrane"/>
    <property type="evidence" value="ECO:0007669"/>
    <property type="project" value="UniProtKB-SubCell"/>
</dbReference>
<dbReference type="Proteomes" id="UP000282211">
    <property type="component" value="Unassembled WGS sequence"/>
</dbReference>
<dbReference type="InterPro" id="IPR011527">
    <property type="entry name" value="ABC1_TM_dom"/>
</dbReference>
<feature type="transmembrane region" description="Helical" evidence="8">
    <location>
        <begin position="43"/>
        <end position="61"/>
    </location>
</feature>
<keyword evidence="3 8" id="KW-0812">Transmembrane</keyword>
<evidence type="ECO:0000256" key="3">
    <source>
        <dbReference type="ARBA" id="ARBA00022692"/>
    </source>
</evidence>
<organism evidence="11 12">
    <name type="scientific">Litorimonas taeanensis</name>
    <dbReference type="NCBI Taxonomy" id="568099"/>
    <lineage>
        <taxon>Bacteria</taxon>
        <taxon>Pseudomonadati</taxon>
        <taxon>Pseudomonadota</taxon>
        <taxon>Alphaproteobacteria</taxon>
        <taxon>Maricaulales</taxon>
        <taxon>Robiginitomaculaceae</taxon>
    </lineage>
</organism>
<dbReference type="GO" id="GO:0005524">
    <property type="term" value="F:ATP binding"/>
    <property type="evidence" value="ECO:0007669"/>
    <property type="project" value="UniProtKB-KW"/>
</dbReference>
<dbReference type="PROSITE" id="PS50893">
    <property type="entry name" value="ABC_TRANSPORTER_2"/>
    <property type="match status" value="1"/>
</dbReference>
<dbReference type="FunCoup" id="A0A420WEF5">
    <property type="interactions" value="374"/>
</dbReference>
<dbReference type="InterPro" id="IPR003439">
    <property type="entry name" value="ABC_transporter-like_ATP-bd"/>
</dbReference>
<dbReference type="Pfam" id="PF00005">
    <property type="entry name" value="ABC_tran"/>
    <property type="match status" value="1"/>
</dbReference>
<proteinExistence type="predicted"/>
<dbReference type="CDD" id="cd18552">
    <property type="entry name" value="ABC_6TM_MsbA_like"/>
    <property type="match status" value="1"/>
</dbReference>
<keyword evidence="7 8" id="KW-0472">Membrane</keyword>
<comment type="subcellular location">
    <subcellularLocation>
        <location evidence="1">Cell membrane</location>
        <topology evidence="1">Multi-pass membrane protein</topology>
    </subcellularLocation>
</comment>
<name>A0A420WEF5_9PROT</name>
<dbReference type="InterPro" id="IPR003593">
    <property type="entry name" value="AAA+_ATPase"/>
</dbReference>
<evidence type="ECO:0000256" key="1">
    <source>
        <dbReference type="ARBA" id="ARBA00004651"/>
    </source>
</evidence>
<dbReference type="InterPro" id="IPR039421">
    <property type="entry name" value="Type_1_exporter"/>
</dbReference>
<accession>A0A420WEF5</accession>
<feature type="transmembrane region" description="Helical" evidence="8">
    <location>
        <begin position="90"/>
        <end position="108"/>
    </location>
</feature>
<keyword evidence="5 11" id="KW-0067">ATP-binding</keyword>
<dbReference type="PROSITE" id="PS00211">
    <property type="entry name" value="ABC_TRANSPORTER_1"/>
    <property type="match status" value="1"/>
</dbReference>
<feature type="domain" description="ABC transporter" evidence="9">
    <location>
        <begin position="367"/>
        <end position="601"/>
    </location>
</feature>
<dbReference type="SUPFAM" id="SSF52540">
    <property type="entry name" value="P-loop containing nucleoside triphosphate hydrolases"/>
    <property type="match status" value="1"/>
</dbReference>
<dbReference type="PROSITE" id="PS50929">
    <property type="entry name" value="ABC_TM1F"/>
    <property type="match status" value="1"/>
</dbReference>
<gene>
    <name evidence="11" type="ORF">DES40_2089</name>
</gene>
<evidence type="ECO:0000256" key="5">
    <source>
        <dbReference type="ARBA" id="ARBA00022840"/>
    </source>
</evidence>
<keyword evidence="2" id="KW-0813">Transport</keyword>
<evidence type="ECO:0000259" key="10">
    <source>
        <dbReference type="PROSITE" id="PS50929"/>
    </source>
</evidence>
<dbReference type="InterPro" id="IPR017871">
    <property type="entry name" value="ABC_transporter-like_CS"/>
</dbReference>
<evidence type="ECO:0000256" key="2">
    <source>
        <dbReference type="ARBA" id="ARBA00022448"/>
    </source>
</evidence>
<evidence type="ECO:0000256" key="6">
    <source>
        <dbReference type="ARBA" id="ARBA00022989"/>
    </source>
</evidence>
<dbReference type="PANTHER" id="PTHR43394">
    <property type="entry name" value="ATP-DEPENDENT PERMEASE MDL1, MITOCHONDRIAL"/>
    <property type="match status" value="1"/>
</dbReference>
<evidence type="ECO:0000313" key="12">
    <source>
        <dbReference type="Proteomes" id="UP000282211"/>
    </source>
</evidence>
<evidence type="ECO:0000259" key="9">
    <source>
        <dbReference type="PROSITE" id="PS50893"/>
    </source>
</evidence>
<keyword evidence="4" id="KW-0547">Nucleotide-binding</keyword>
<dbReference type="Gene3D" id="1.20.1560.10">
    <property type="entry name" value="ABC transporter type 1, transmembrane domain"/>
    <property type="match status" value="1"/>
</dbReference>
<dbReference type="SUPFAM" id="SSF90123">
    <property type="entry name" value="ABC transporter transmembrane region"/>
    <property type="match status" value="1"/>
</dbReference>